<dbReference type="Gene3D" id="1.10.10.10">
    <property type="entry name" value="Winged helix-like DNA-binding domain superfamily/Winged helix DNA-binding domain"/>
    <property type="match status" value="1"/>
</dbReference>
<dbReference type="EMBL" id="MFMU01000019">
    <property type="protein sequence ID" value="OGG92827.1"/>
    <property type="molecule type" value="Genomic_DNA"/>
</dbReference>
<dbReference type="InterPro" id="IPR036388">
    <property type="entry name" value="WH-like_DNA-bd_sf"/>
</dbReference>
<proteinExistence type="predicted"/>
<comment type="caution">
    <text evidence="1">The sequence shown here is derived from an EMBL/GenBank/DDBJ whole genome shotgun (WGS) entry which is preliminary data.</text>
</comment>
<accession>A0A1F6G3Z4</accession>
<dbReference type="STRING" id="1798533.A2609_03600"/>
<protein>
    <recommendedName>
        <fullName evidence="3">HTH arsR-type domain-containing protein</fullName>
    </recommendedName>
</protein>
<reference evidence="1 2" key="1">
    <citation type="journal article" date="2016" name="Nat. Commun.">
        <title>Thousands of microbial genomes shed light on interconnected biogeochemical processes in an aquifer system.</title>
        <authorList>
            <person name="Anantharaman K."/>
            <person name="Brown C.T."/>
            <person name="Hug L.A."/>
            <person name="Sharon I."/>
            <person name="Castelle C.J."/>
            <person name="Probst A.J."/>
            <person name="Thomas B.C."/>
            <person name="Singh A."/>
            <person name="Wilkins M.J."/>
            <person name="Karaoz U."/>
            <person name="Brodie E.L."/>
            <person name="Williams K.H."/>
            <person name="Hubbard S.S."/>
            <person name="Banfield J.F."/>
        </authorList>
    </citation>
    <scope>NUCLEOTIDE SEQUENCE [LARGE SCALE GENOMIC DNA]</scope>
</reference>
<evidence type="ECO:0000313" key="2">
    <source>
        <dbReference type="Proteomes" id="UP000176867"/>
    </source>
</evidence>
<sequence>MKPLAKIFGSPARLKILRLFVFSQDVAFTLADVMERIKLSKEIAHRELFELLESGFLRKKGSRSSASYQVDPRFEFLSSLNVFIRETTSVRPRVIMAALRRAGTLQLVVLSGFFTGVIESQIDLLIVGDHLEERTLAQVVHSLEAELGREIRYASFATADFRYRNGVYDRLLRDVFDYPHRLLIDKIGL</sequence>
<evidence type="ECO:0008006" key="3">
    <source>
        <dbReference type="Google" id="ProtNLM"/>
    </source>
</evidence>
<dbReference type="AlphaFoldDB" id="A0A1F6G3Z4"/>
<dbReference type="Proteomes" id="UP000176867">
    <property type="component" value="Unassembled WGS sequence"/>
</dbReference>
<evidence type="ECO:0000313" key="1">
    <source>
        <dbReference type="EMBL" id="OGG92827.1"/>
    </source>
</evidence>
<name>A0A1F6G3Z4_9BACT</name>
<organism evidence="1 2">
    <name type="scientific">Candidatus Kaiserbacteria bacterium RIFOXYD1_FULL_47_14</name>
    <dbReference type="NCBI Taxonomy" id="1798533"/>
    <lineage>
        <taxon>Bacteria</taxon>
        <taxon>Candidatus Kaiseribacteriota</taxon>
    </lineage>
</organism>
<gene>
    <name evidence="1" type="ORF">A2609_03600</name>
</gene>